<evidence type="ECO:0000256" key="6">
    <source>
        <dbReference type="ARBA" id="ARBA00022676"/>
    </source>
</evidence>
<dbReference type="HOGENOM" id="CLU_085408_2_0_1"/>
<comment type="subunit">
    <text evidence="3 12">Heterodimer with ALG14 to form a functional enzyme.</text>
</comment>
<dbReference type="Proteomes" id="UP000009328">
    <property type="component" value="Unassembled WGS sequence"/>
</dbReference>
<dbReference type="PANTHER" id="PTHR12867">
    <property type="entry name" value="GLYCOSYL TRANSFERASE-RELATED"/>
    <property type="match status" value="1"/>
</dbReference>
<evidence type="ECO:0000256" key="3">
    <source>
        <dbReference type="ARBA" id="ARBA00011198"/>
    </source>
</evidence>
<evidence type="ECO:0000256" key="9">
    <source>
        <dbReference type="ARBA" id="ARBA00024804"/>
    </source>
</evidence>
<proteinExistence type="inferred from homology"/>
<comment type="similarity">
    <text evidence="2 12">Belongs to the glycosyltransferase 28 family.</text>
</comment>
<dbReference type="InParanoid" id="K0KXE8"/>
<dbReference type="InterPro" id="IPR007235">
    <property type="entry name" value="Glyco_trans_28_C"/>
</dbReference>
<evidence type="ECO:0000313" key="14">
    <source>
        <dbReference type="EMBL" id="CCH46712.1"/>
    </source>
</evidence>
<dbReference type="SUPFAM" id="SSF53756">
    <property type="entry name" value="UDP-Glycosyltransferase/glycogen phosphorylase"/>
    <property type="match status" value="1"/>
</dbReference>
<evidence type="ECO:0000256" key="2">
    <source>
        <dbReference type="ARBA" id="ARBA00006962"/>
    </source>
</evidence>
<comment type="catalytic activity">
    <reaction evidence="11">
        <text>an N-acetyl-alpha-D-glucosaminyl-diphospho-di-trans,poly-cis-dolichol + UDP-N-acetyl-alpha-D-glucosamine = an N,N'-diacetylchitobiosyl-diphospho-di-trans,poly-cis-dolichol + UDP + H(+)</text>
        <dbReference type="Rhea" id="RHEA:23380"/>
        <dbReference type="Rhea" id="RHEA-COMP:19507"/>
        <dbReference type="Rhea" id="RHEA-COMP:19510"/>
        <dbReference type="ChEBI" id="CHEBI:15378"/>
        <dbReference type="ChEBI" id="CHEBI:57269"/>
        <dbReference type="ChEBI" id="CHEBI:57705"/>
        <dbReference type="ChEBI" id="CHEBI:58223"/>
        <dbReference type="ChEBI" id="CHEBI:58427"/>
        <dbReference type="EC" id="2.4.1.141"/>
    </reaction>
</comment>
<comment type="caution">
    <text evidence="14">The sequence shown here is derived from an EMBL/GenBank/DDBJ whole genome shotgun (WGS) entry which is preliminary data.</text>
</comment>
<accession>K0KXE8</accession>
<dbReference type="AlphaFoldDB" id="K0KXE8"/>
<evidence type="ECO:0000256" key="7">
    <source>
        <dbReference type="ARBA" id="ARBA00022679"/>
    </source>
</evidence>
<dbReference type="Pfam" id="PF04101">
    <property type="entry name" value="Glyco_tran_28_C"/>
    <property type="match status" value="1"/>
</dbReference>
<feature type="domain" description="Glycosyl transferase family 28 C-terminal" evidence="13">
    <location>
        <begin position="6"/>
        <end position="164"/>
    </location>
</feature>
<dbReference type="Gene3D" id="3.40.50.2000">
    <property type="entry name" value="Glycogen Phosphorylase B"/>
    <property type="match status" value="1"/>
</dbReference>
<evidence type="ECO:0000256" key="8">
    <source>
        <dbReference type="ARBA" id="ARBA00022824"/>
    </source>
</evidence>
<evidence type="ECO:0000256" key="4">
    <source>
        <dbReference type="ARBA" id="ARBA00012614"/>
    </source>
</evidence>
<dbReference type="GO" id="GO:0006488">
    <property type="term" value="P:dolichol-linked oligosaccharide biosynthetic process"/>
    <property type="evidence" value="ECO:0007669"/>
    <property type="project" value="InterPro"/>
</dbReference>
<protein>
    <recommendedName>
        <fullName evidence="5 12">UDP-N-acetylglucosamine transferase subunit ALG13</fullName>
        <ecNumber evidence="4 12">2.4.1.141</ecNumber>
    </recommendedName>
    <alternativeName>
        <fullName evidence="10 12">Asparagine-linked glycosylation protein 13</fullName>
    </alternativeName>
</protein>
<keyword evidence="7 12" id="KW-0808">Transferase</keyword>
<evidence type="ECO:0000256" key="10">
    <source>
        <dbReference type="ARBA" id="ARBA00032061"/>
    </source>
</evidence>
<dbReference type="PANTHER" id="PTHR12867:SF6">
    <property type="entry name" value="N-ACETYLGLUCOSAMINYLDIPHOSPHODOLICHOL N-ACETYLGLUCOSAMINYLTRANSFERASE"/>
    <property type="match status" value="1"/>
</dbReference>
<keyword evidence="8 12" id="KW-0256">Endoplasmic reticulum</keyword>
<dbReference type="STRING" id="1206466.K0KXE8"/>
<dbReference type="EC" id="2.4.1.141" evidence="4 12"/>
<evidence type="ECO:0000256" key="11">
    <source>
        <dbReference type="ARBA" id="ARBA00048184"/>
    </source>
</evidence>
<evidence type="ECO:0000259" key="13">
    <source>
        <dbReference type="Pfam" id="PF04101"/>
    </source>
</evidence>
<dbReference type="eggNOG" id="KOG3349">
    <property type="taxonomic scope" value="Eukaryota"/>
</dbReference>
<comment type="function">
    <text evidence="9 12">Involved in protein N-glycosylation. Essential for the second step of the dolichol-linked oligosaccharide pathway.</text>
</comment>
<comment type="subcellular location">
    <subcellularLocation>
        <location evidence="1 12">Endoplasmic reticulum</location>
    </subcellularLocation>
</comment>
<evidence type="ECO:0000256" key="1">
    <source>
        <dbReference type="ARBA" id="ARBA00004240"/>
    </source>
</evidence>
<evidence type="ECO:0000256" key="5">
    <source>
        <dbReference type="ARBA" id="ARBA00017468"/>
    </source>
</evidence>
<evidence type="ECO:0000313" key="15">
    <source>
        <dbReference type="Proteomes" id="UP000009328"/>
    </source>
</evidence>
<reference evidence="14 15" key="1">
    <citation type="journal article" date="2012" name="Eukaryot. Cell">
        <title>Draft genome sequence of Wickerhamomyces ciferrii NRRL Y-1031 F-60-10.</title>
        <authorList>
            <person name="Schneider J."/>
            <person name="Andrea H."/>
            <person name="Blom J."/>
            <person name="Jaenicke S."/>
            <person name="Ruckert C."/>
            <person name="Schorsch C."/>
            <person name="Szczepanowski R."/>
            <person name="Farwick M."/>
            <person name="Goesmann A."/>
            <person name="Puhler A."/>
            <person name="Schaffer S."/>
            <person name="Tauch A."/>
            <person name="Kohler T."/>
            <person name="Brinkrolf K."/>
        </authorList>
    </citation>
    <scope>NUCLEOTIDE SEQUENCE [LARGE SCALE GENOMIC DNA]</scope>
    <source>
        <strain evidence="15">ATCC 14091 / BCRC 22168 / CBS 111 / JCM 3599 / NBRC 0793 / NRRL Y-1031 F-60-10</strain>
    </source>
</reference>
<organism evidence="14 15">
    <name type="scientific">Wickerhamomyces ciferrii (strain ATCC 14091 / BCRC 22168 / CBS 111 / JCM 3599 / NBRC 0793 / NRRL Y-1031 F-60-10)</name>
    <name type="common">Yeast</name>
    <name type="synonym">Pichia ciferrii</name>
    <dbReference type="NCBI Taxonomy" id="1206466"/>
    <lineage>
        <taxon>Eukaryota</taxon>
        <taxon>Fungi</taxon>
        <taxon>Dikarya</taxon>
        <taxon>Ascomycota</taxon>
        <taxon>Saccharomycotina</taxon>
        <taxon>Saccharomycetes</taxon>
        <taxon>Phaffomycetales</taxon>
        <taxon>Wickerhamomycetaceae</taxon>
        <taxon>Wickerhamomyces</taxon>
    </lineage>
</organism>
<dbReference type="GO" id="GO:0005783">
    <property type="term" value="C:endoplasmic reticulum"/>
    <property type="evidence" value="ECO:0007669"/>
    <property type="project" value="UniProtKB-SubCell"/>
</dbReference>
<sequence length="186" mass="20661">MKMASIFVTTGATVTFKRLIEITLDSKFISHVQNLGYTKLIVQYGSQPDGETLFKSLLEKLDIKSSLVDNYITGTTLYGFQISGFPFTNDVKSIMESSDLIISHAGTGSILDSLRLQKPLIVVINTNLMNNHQLEIANELENSNHLIKSSSEISDLLNKIDKIQITTLVSLPKPDFSVIDNILQEI</sequence>
<dbReference type="EMBL" id="CAIF01000264">
    <property type="protein sequence ID" value="CCH46712.1"/>
    <property type="molecule type" value="Genomic_DNA"/>
</dbReference>
<dbReference type="GO" id="GO:0004577">
    <property type="term" value="F:N-acetylglucosaminyldiphosphodolichol N-acetylglucosaminyltransferase activity"/>
    <property type="evidence" value="ECO:0007669"/>
    <property type="project" value="UniProtKB-EC"/>
</dbReference>
<dbReference type="FunCoup" id="K0KXE8">
    <property type="interactions" value="348"/>
</dbReference>
<dbReference type="InterPro" id="IPR039042">
    <property type="entry name" value="Alg13-like"/>
</dbReference>
<name>K0KXE8_WICCF</name>
<gene>
    <name evidence="12" type="primary">ALG13</name>
    <name evidence="14" type="ORF">BN7_6309</name>
</gene>
<evidence type="ECO:0000256" key="12">
    <source>
        <dbReference type="RuleBase" id="RU362128"/>
    </source>
</evidence>
<keyword evidence="6 12" id="KW-0328">Glycosyltransferase</keyword>
<keyword evidence="15" id="KW-1185">Reference proteome</keyword>